<keyword evidence="2" id="KW-0645">Protease</keyword>
<proteinExistence type="inferred from homology"/>
<dbReference type="GO" id="GO:0071598">
    <property type="term" value="C:neuronal ribonucleoprotein granule"/>
    <property type="evidence" value="ECO:0007669"/>
    <property type="project" value="EnsemblMetazoa"/>
</dbReference>
<dbReference type="PANTHER" id="PTHR10454:SF245">
    <property type="entry name" value="CASPASE-RELATED"/>
    <property type="match status" value="1"/>
</dbReference>
<evidence type="ECO:0000313" key="11">
    <source>
        <dbReference type="EMBL" id="EDW01038.1"/>
    </source>
</evidence>
<dbReference type="OrthoDB" id="6116485at2759"/>
<protein>
    <submittedName>
        <fullName evidence="11">GH21208</fullName>
    </submittedName>
</protein>
<dbReference type="Gene3D" id="3.40.50.1460">
    <property type="match status" value="1"/>
</dbReference>
<dbReference type="PROSITE" id="PS50207">
    <property type="entry name" value="CASPASE_P10"/>
    <property type="match status" value="1"/>
</dbReference>
<dbReference type="GO" id="GO:0045476">
    <property type="term" value="P:nurse cell apoptotic process"/>
    <property type="evidence" value="ECO:0007669"/>
    <property type="project" value="EnsemblMetazoa"/>
</dbReference>
<keyword evidence="12" id="KW-1185">Reference proteome</keyword>
<evidence type="ECO:0000256" key="8">
    <source>
        <dbReference type="SAM" id="MobiDB-lite"/>
    </source>
</evidence>
<evidence type="ECO:0000259" key="9">
    <source>
        <dbReference type="PROSITE" id="PS50207"/>
    </source>
</evidence>
<dbReference type="KEGG" id="dgr:6559904"/>
<dbReference type="EMBL" id="CH916367">
    <property type="protein sequence ID" value="EDW01038.1"/>
    <property type="molecule type" value="Genomic_DNA"/>
</dbReference>
<dbReference type="STRING" id="7222.B4J750"/>
<dbReference type="GO" id="GO:0045751">
    <property type="term" value="P:negative regulation of Toll signaling pathway"/>
    <property type="evidence" value="ECO:0007669"/>
    <property type="project" value="EnsemblMetazoa"/>
</dbReference>
<dbReference type="MEROPS" id="C14.016"/>
<feature type="region of interest" description="Disordered" evidence="8">
    <location>
        <begin position="17"/>
        <end position="39"/>
    </location>
</feature>
<dbReference type="Pfam" id="PF00656">
    <property type="entry name" value="Peptidase_C14"/>
    <property type="match status" value="1"/>
</dbReference>
<evidence type="ECO:0000256" key="6">
    <source>
        <dbReference type="ARBA" id="ARBA00023145"/>
    </source>
</evidence>
<organism evidence="12">
    <name type="scientific">Drosophila grimshawi</name>
    <name type="common">Hawaiian fruit fly</name>
    <name type="synonym">Idiomyia grimshawi</name>
    <dbReference type="NCBI Taxonomy" id="7222"/>
    <lineage>
        <taxon>Eukaryota</taxon>
        <taxon>Metazoa</taxon>
        <taxon>Ecdysozoa</taxon>
        <taxon>Arthropoda</taxon>
        <taxon>Hexapoda</taxon>
        <taxon>Insecta</taxon>
        <taxon>Pterygota</taxon>
        <taxon>Neoptera</taxon>
        <taxon>Endopterygota</taxon>
        <taxon>Diptera</taxon>
        <taxon>Brachycera</taxon>
        <taxon>Muscomorpha</taxon>
        <taxon>Ephydroidea</taxon>
        <taxon>Drosophilidae</taxon>
        <taxon>Drosophila</taxon>
        <taxon>Hawaiian Drosophila</taxon>
    </lineage>
</organism>
<evidence type="ECO:0000313" key="12">
    <source>
        <dbReference type="Proteomes" id="UP000001070"/>
    </source>
</evidence>
<comment type="similarity">
    <text evidence="1 7">Belongs to the peptidase C14A family.</text>
</comment>
<feature type="domain" description="Caspase family p20" evidence="10">
    <location>
        <begin position="74"/>
        <end position="197"/>
    </location>
</feature>
<dbReference type="AlphaFoldDB" id="B4J750"/>
<dbReference type="InterPro" id="IPR002138">
    <property type="entry name" value="Pept_C14_p10"/>
</dbReference>
<dbReference type="Proteomes" id="UP000001070">
    <property type="component" value="Unassembled WGS sequence"/>
</dbReference>
<dbReference type="InterPro" id="IPR016129">
    <property type="entry name" value="Caspase_his_AS"/>
</dbReference>
<dbReference type="SMART" id="SM00115">
    <property type="entry name" value="CASc"/>
    <property type="match status" value="1"/>
</dbReference>
<dbReference type="PhylomeDB" id="B4J750"/>
<keyword evidence="6" id="KW-0865">Zymogen</keyword>
<accession>B4J750</accession>
<evidence type="ECO:0000256" key="7">
    <source>
        <dbReference type="RuleBase" id="RU003971"/>
    </source>
</evidence>
<dbReference type="PRINTS" id="PR00376">
    <property type="entry name" value="IL1BCENZYME"/>
</dbReference>
<dbReference type="InterPro" id="IPR002398">
    <property type="entry name" value="Pept_C14"/>
</dbReference>
<dbReference type="PROSITE" id="PS01121">
    <property type="entry name" value="CASPASE_HIS"/>
    <property type="match status" value="1"/>
</dbReference>
<dbReference type="FunFam" id="3.40.50.1460:FF:000001">
    <property type="entry name" value="Caspase-3 preproprotein"/>
    <property type="match status" value="1"/>
</dbReference>
<dbReference type="GO" id="GO:1900074">
    <property type="term" value="P:negative regulation of neuromuscular synaptic transmission"/>
    <property type="evidence" value="ECO:0007669"/>
    <property type="project" value="EnsemblMetazoa"/>
</dbReference>
<dbReference type="eggNOG" id="KOG3573">
    <property type="taxonomic scope" value="Eukaryota"/>
</dbReference>
<dbReference type="PROSITE" id="PS01122">
    <property type="entry name" value="CASPASE_CYS"/>
    <property type="match status" value="1"/>
</dbReference>
<evidence type="ECO:0000256" key="3">
    <source>
        <dbReference type="ARBA" id="ARBA00022703"/>
    </source>
</evidence>
<dbReference type="FunCoup" id="B4J750">
    <property type="interactions" value="679"/>
</dbReference>
<dbReference type="OMA" id="WHYFTAT"/>
<keyword evidence="4" id="KW-0378">Hydrolase</keyword>
<reference evidence="11 12" key="1">
    <citation type="journal article" date="2007" name="Nature">
        <title>Evolution of genes and genomes on the Drosophila phylogeny.</title>
        <authorList>
            <consortium name="Drosophila 12 Genomes Consortium"/>
            <person name="Clark A.G."/>
            <person name="Eisen M.B."/>
            <person name="Smith D.R."/>
            <person name="Bergman C.M."/>
            <person name="Oliver B."/>
            <person name="Markow T.A."/>
            <person name="Kaufman T.C."/>
            <person name="Kellis M."/>
            <person name="Gelbart W."/>
            <person name="Iyer V.N."/>
            <person name="Pollard D.A."/>
            <person name="Sackton T.B."/>
            <person name="Larracuente A.M."/>
            <person name="Singh N.D."/>
            <person name="Abad J.P."/>
            <person name="Abt D.N."/>
            <person name="Adryan B."/>
            <person name="Aguade M."/>
            <person name="Akashi H."/>
            <person name="Anderson W.W."/>
            <person name="Aquadro C.F."/>
            <person name="Ardell D.H."/>
            <person name="Arguello R."/>
            <person name="Artieri C.G."/>
            <person name="Barbash D.A."/>
            <person name="Barker D."/>
            <person name="Barsanti P."/>
            <person name="Batterham P."/>
            <person name="Batzoglou S."/>
            <person name="Begun D."/>
            <person name="Bhutkar A."/>
            <person name="Blanco E."/>
            <person name="Bosak S.A."/>
            <person name="Bradley R.K."/>
            <person name="Brand A.D."/>
            <person name="Brent M.R."/>
            <person name="Brooks A.N."/>
            <person name="Brown R.H."/>
            <person name="Butlin R.K."/>
            <person name="Caggese C."/>
            <person name="Calvi B.R."/>
            <person name="Bernardo de Carvalho A."/>
            <person name="Caspi A."/>
            <person name="Castrezana S."/>
            <person name="Celniker S.E."/>
            <person name="Chang J.L."/>
            <person name="Chapple C."/>
            <person name="Chatterji S."/>
            <person name="Chinwalla A."/>
            <person name="Civetta A."/>
            <person name="Clifton S.W."/>
            <person name="Comeron J.M."/>
            <person name="Costello J.C."/>
            <person name="Coyne J.A."/>
            <person name="Daub J."/>
            <person name="David R.G."/>
            <person name="Delcher A.L."/>
            <person name="Delehaunty K."/>
            <person name="Do C.B."/>
            <person name="Ebling H."/>
            <person name="Edwards K."/>
            <person name="Eickbush T."/>
            <person name="Evans J.D."/>
            <person name="Filipski A."/>
            <person name="Findeiss S."/>
            <person name="Freyhult E."/>
            <person name="Fulton L."/>
            <person name="Fulton R."/>
            <person name="Garcia A.C."/>
            <person name="Gardiner A."/>
            <person name="Garfield D.A."/>
            <person name="Garvin B.E."/>
            <person name="Gibson G."/>
            <person name="Gilbert D."/>
            <person name="Gnerre S."/>
            <person name="Godfrey J."/>
            <person name="Good R."/>
            <person name="Gotea V."/>
            <person name="Gravely B."/>
            <person name="Greenberg A.J."/>
            <person name="Griffiths-Jones S."/>
            <person name="Gross S."/>
            <person name="Guigo R."/>
            <person name="Gustafson E.A."/>
            <person name="Haerty W."/>
            <person name="Hahn M.W."/>
            <person name="Halligan D.L."/>
            <person name="Halpern A.L."/>
            <person name="Halter G.M."/>
            <person name="Han M.V."/>
            <person name="Heger A."/>
            <person name="Hillier L."/>
            <person name="Hinrichs A.S."/>
            <person name="Holmes I."/>
            <person name="Hoskins R.A."/>
            <person name="Hubisz M.J."/>
            <person name="Hultmark D."/>
            <person name="Huntley M.A."/>
            <person name="Jaffe D.B."/>
            <person name="Jagadeeshan S."/>
            <person name="Jeck W.R."/>
            <person name="Johnson J."/>
            <person name="Jones C.D."/>
            <person name="Jordan W.C."/>
            <person name="Karpen G.H."/>
            <person name="Kataoka E."/>
            <person name="Keightley P.D."/>
            <person name="Kheradpour P."/>
            <person name="Kirkness E.F."/>
            <person name="Koerich L.B."/>
            <person name="Kristiansen K."/>
            <person name="Kudrna D."/>
            <person name="Kulathinal R.J."/>
            <person name="Kumar S."/>
            <person name="Kwok R."/>
            <person name="Lander E."/>
            <person name="Langley C.H."/>
            <person name="Lapoint R."/>
            <person name="Lazzaro B.P."/>
            <person name="Lee S.J."/>
            <person name="Levesque L."/>
            <person name="Li R."/>
            <person name="Lin C.F."/>
            <person name="Lin M.F."/>
            <person name="Lindblad-Toh K."/>
            <person name="Llopart A."/>
            <person name="Long M."/>
            <person name="Low L."/>
            <person name="Lozovsky E."/>
            <person name="Lu J."/>
            <person name="Luo M."/>
            <person name="Machado C.A."/>
            <person name="Makalowski W."/>
            <person name="Marzo M."/>
            <person name="Matsuda M."/>
            <person name="Matzkin L."/>
            <person name="McAllister B."/>
            <person name="McBride C.S."/>
            <person name="McKernan B."/>
            <person name="McKernan K."/>
            <person name="Mendez-Lago M."/>
            <person name="Minx P."/>
            <person name="Mollenhauer M.U."/>
            <person name="Montooth K."/>
            <person name="Mount S.M."/>
            <person name="Mu X."/>
            <person name="Myers E."/>
            <person name="Negre B."/>
            <person name="Newfeld S."/>
            <person name="Nielsen R."/>
            <person name="Noor M.A."/>
            <person name="O'Grady P."/>
            <person name="Pachter L."/>
            <person name="Papaceit M."/>
            <person name="Parisi M.J."/>
            <person name="Parisi M."/>
            <person name="Parts L."/>
            <person name="Pedersen J.S."/>
            <person name="Pesole G."/>
            <person name="Phillippy A.M."/>
            <person name="Ponting C.P."/>
            <person name="Pop M."/>
            <person name="Porcelli D."/>
            <person name="Powell J.R."/>
            <person name="Prohaska S."/>
            <person name="Pruitt K."/>
            <person name="Puig M."/>
            <person name="Quesneville H."/>
            <person name="Ram K.R."/>
            <person name="Rand D."/>
            <person name="Rasmussen M.D."/>
            <person name="Reed L.K."/>
            <person name="Reenan R."/>
            <person name="Reily A."/>
            <person name="Remington K.A."/>
            <person name="Rieger T.T."/>
            <person name="Ritchie M.G."/>
            <person name="Robin C."/>
            <person name="Rogers Y.H."/>
            <person name="Rohde C."/>
            <person name="Rozas J."/>
            <person name="Rubenfield M.J."/>
            <person name="Ruiz A."/>
            <person name="Russo S."/>
            <person name="Salzberg S.L."/>
            <person name="Sanchez-Gracia A."/>
            <person name="Saranga D.J."/>
            <person name="Sato H."/>
            <person name="Schaeffer S.W."/>
            <person name="Schatz M.C."/>
            <person name="Schlenke T."/>
            <person name="Schwartz R."/>
            <person name="Segarra C."/>
            <person name="Singh R.S."/>
            <person name="Sirot L."/>
            <person name="Sirota M."/>
            <person name="Sisneros N.B."/>
            <person name="Smith C.D."/>
            <person name="Smith T.F."/>
            <person name="Spieth J."/>
            <person name="Stage D.E."/>
            <person name="Stark A."/>
            <person name="Stephan W."/>
            <person name="Strausberg R.L."/>
            <person name="Strempel S."/>
            <person name="Sturgill D."/>
            <person name="Sutton G."/>
            <person name="Sutton G.G."/>
            <person name="Tao W."/>
            <person name="Teichmann S."/>
            <person name="Tobari Y.N."/>
            <person name="Tomimura Y."/>
            <person name="Tsolas J.M."/>
            <person name="Valente V.L."/>
            <person name="Venter E."/>
            <person name="Venter J.C."/>
            <person name="Vicario S."/>
            <person name="Vieira F.G."/>
            <person name="Vilella A.J."/>
            <person name="Villasante A."/>
            <person name="Walenz B."/>
            <person name="Wang J."/>
            <person name="Wasserman M."/>
            <person name="Watts T."/>
            <person name="Wilson D."/>
            <person name="Wilson R.K."/>
            <person name="Wing R.A."/>
            <person name="Wolfner M.F."/>
            <person name="Wong A."/>
            <person name="Wong G.K."/>
            <person name="Wu C.I."/>
            <person name="Wu G."/>
            <person name="Yamamoto D."/>
            <person name="Yang H.P."/>
            <person name="Yang S.P."/>
            <person name="Yorke J.A."/>
            <person name="Yoshida K."/>
            <person name="Zdobnov E."/>
            <person name="Zhang P."/>
            <person name="Zhang Y."/>
            <person name="Zimin A.V."/>
            <person name="Baldwin J."/>
            <person name="Abdouelleil A."/>
            <person name="Abdulkadir J."/>
            <person name="Abebe A."/>
            <person name="Abera B."/>
            <person name="Abreu J."/>
            <person name="Acer S.C."/>
            <person name="Aftuck L."/>
            <person name="Alexander A."/>
            <person name="An P."/>
            <person name="Anderson E."/>
            <person name="Anderson S."/>
            <person name="Arachi H."/>
            <person name="Azer M."/>
            <person name="Bachantsang P."/>
            <person name="Barry A."/>
            <person name="Bayul T."/>
            <person name="Berlin A."/>
            <person name="Bessette D."/>
            <person name="Bloom T."/>
            <person name="Blye J."/>
            <person name="Boguslavskiy L."/>
            <person name="Bonnet C."/>
            <person name="Boukhgalter B."/>
            <person name="Bourzgui I."/>
            <person name="Brown A."/>
            <person name="Cahill P."/>
            <person name="Channer S."/>
            <person name="Cheshatsang Y."/>
            <person name="Chuda L."/>
            <person name="Citroen M."/>
            <person name="Collymore A."/>
            <person name="Cooke P."/>
            <person name="Costello M."/>
            <person name="D'Aco K."/>
            <person name="Daza R."/>
            <person name="De Haan G."/>
            <person name="DeGray S."/>
            <person name="DeMaso C."/>
            <person name="Dhargay N."/>
            <person name="Dooley K."/>
            <person name="Dooley E."/>
            <person name="Doricent M."/>
            <person name="Dorje P."/>
            <person name="Dorjee K."/>
            <person name="Dupes A."/>
            <person name="Elong R."/>
            <person name="Falk J."/>
            <person name="Farina A."/>
            <person name="Faro S."/>
            <person name="Ferguson D."/>
            <person name="Fisher S."/>
            <person name="Foley C.D."/>
            <person name="Franke A."/>
            <person name="Friedrich D."/>
            <person name="Gadbois L."/>
            <person name="Gearin G."/>
            <person name="Gearin C.R."/>
            <person name="Giannoukos G."/>
            <person name="Goode T."/>
            <person name="Graham J."/>
            <person name="Grandbois E."/>
            <person name="Grewal S."/>
            <person name="Gyaltsen K."/>
            <person name="Hafez N."/>
            <person name="Hagos B."/>
            <person name="Hall J."/>
            <person name="Henson C."/>
            <person name="Hollinger A."/>
            <person name="Honan T."/>
            <person name="Huard M.D."/>
            <person name="Hughes L."/>
            <person name="Hurhula B."/>
            <person name="Husby M.E."/>
            <person name="Kamat A."/>
            <person name="Kanga B."/>
            <person name="Kashin S."/>
            <person name="Khazanovich D."/>
            <person name="Kisner P."/>
            <person name="Lance K."/>
            <person name="Lara M."/>
            <person name="Lee W."/>
            <person name="Lennon N."/>
            <person name="Letendre F."/>
            <person name="LeVine R."/>
            <person name="Lipovsky A."/>
            <person name="Liu X."/>
            <person name="Liu J."/>
            <person name="Liu S."/>
            <person name="Lokyitsang T."/>
            <person name="Lokyitsang Y."/>
            <person name="Lubonja R."/>
            <person name="Lui A."/>
            <person name="MacDonald P."/>
            <person name="Magnisalis V."/>
            <person name="Maru K."/>
            <person name="Matthews C."/>
            <person name="McCusker W."/>
            <person name="McDonough S."/>
            <person name="Mehta T."/>
            <person name="Meldrim J."/>
            <person name="Meneus L."/>
            <person name="Mihai O."/>
            <person name="Mihalev A."/>
            <person name="Mihova T."/>
            <person name="Mittelman R."/>
            <person name="Mlenga V."/>
            <person name="Montmayeur A."/>
            <person name="Mulrain L."/>
            <person name="Navidi A."/>
            <person name="Naylor J."/>
            <person name="Negash T."/>
            <person name="Nguyen T."/>
            <person name="Nguyen N."/>
            <person name="Nicol R."/>
            <person name="Norbu C."/>
            <person name="Norbu N."/>
            <person name="Novod N."/>
            <person name="O'Neill B."/>
            <person name="Osman S."/>
            <person name="Markiewicz E."/>
            <person name="Oyono O.L."/>
            <person name="Patti C."/>
            <person name="Phunkhang P."/>
            <person name="Pierre F."/>
            <person name="Priest M."/>
            <person name="Raghuraman S."/>
            <person name="Rege F."/>
            <person name="Reyes R."/>
            <person name="Rise C."/>
            <person name="Rogov P."/>
            <person name="Ross K."/>
            <person name="Ryan E."/>
            <person name="Settipalli S."/>
            <person name="Shea T."/>
            <person name="Sherpa N."/>
            <person name="Shi L."/>
            <person name="Shih D."/>
            <person name="Sparrow T."/>
            <person name="Spaulding J."/>
            <person name="Stalker J."/>
            <person name="Stange-Thomann N."/>
            <person name="Stavropoulos S."/>
            <person name="Stone C."/>
            <person name="Strader C."/>
            <person name="Tesfaye S."/>
            <person name="Thomson T."/>
            <person name="Thoulutsang Y."/>
            <person name="Thoulutsang D."/>
            <person name="Topham K."/>
            <person name="Topping I."/>
            <person name="Tsamla T."/>
            <person name="Vassiliev H."/>
            <person name="Vo A."/>
            <person name="Wangchuk T."/>
            <person name="Wangdi T."/>
            <person name="Weiand M."/>
            <person name="Wilkinson J."/>
            <person name="Wilson A."/>
            <person name="Yadav S."/>
            <person name="Young G."/>
            <person name="Yu Q."/>
            <person name="Zembek L."/>
            <person name="Zhong D."/>
            <person name="Zimmer A."/>
            <person name="Zwirko Z."/>
            <person name="Jaffe D.B."/>
            <person name="Alvarez P."/>
            <person name="Brockman W."/>
            <person name="Butler J."/>
            <person name="Chin C."/>
            <person name="Gnerre S."/>
            <person name="Grabherr M."/>
            <person name="Kleber M."/>
            <person name="Mauceli E."/>
            <person name="MacCallum I."/>
        </authorList>
    </citation>
    <scope>NUCLEOTIDE SEQUENCE [LARGE SCALE GENOMIC DNA]</scope>
    <source>
        <strain evidence="12">Tucson 15287-2541.00</strain>
    </source>
</reference>
<dbReference type="InterPro" id="IPR001309">
    <property type="entry name" value="Pept_C14_p20"/>
</dbReference>
<dbReference type="GO" id="GO:0009267">
    <property type="term" value="P:cellular response to starvation"/>
    <property type="evidence" value="ECO:0007669"/>
    <property type="project" value="EnsemblMetazoa"/>
</dbReference>
<evidence type="ECO:0000256" key="1">
    <source>
        <dbReference type="ARBA" id="ARBA00010134"/>
    </source>
</evidence>
<keyword evidence="5" id="KW-0788">Thiol protease</keyword>
<dbReference type="GO" id="GO:0004197">
    <property type="term" value="F:cysteine-type endopeptidase activity"/>
    <property type="evidence" value="ECO:0007669"/>
    <property type="project" value="EnsemblMetazoa"/>
</dbReference>
<evidence type="ECO:0000256" key="4">
    <source>
        <dbReference type="ARBA" id="ARBA00022801"/>
    </source>
</evidence>
<dbReference type="InterPro" id="IPR033139">
    <property type="entry name" value="Caspase_cys_AS"/>
</dbReference>
<evidence type="ECO:0000259" key="10">
    <source>
        <dbReference type="PROSITE" id="PS50208"/>
    </source>
</evidence>
<dbReference type="InParanoid" id="B4J750"/>
<feature type="domain" description="Caspase family p10" evidence="9">
    <location>
        <begin position="217"/>
        <end position="312"/>
    </location>
</feature>
<evidence type="ECO:0000256" key="5">
    <source>
        <dbReference type="ARBA" id="ARBA00022807"/>
    </source>
</evidence>
<dbReference type="SUPFAM" id="SSF52129">
    <property type="entry name" value="Caspase-like"/>
    <property type="match status" value="1"/>
</dbReference>
<dbReference type="InterPro" id="IPR011600">
    <property type="entry name" value="Pept_C14_caspase"/>
</dbReference>
<sequence>MTDECIIRTFSAVGNGGGHNNNADTIDAKGESSVGSTAAEEGGGAAVVAMNVNKYVARMPTERNAREYNMNHKKRGIAVIFNHKSFDIPSLSVRNGTNLDCEELRKAFENLEFEVSVHNDCKFRDILKHTEKASEMDHSDNDCIAIAILSHGEHGYLYARDVQYKLDNIWHYFTAQICPSLAGKPKLFFIQACQGDRFDGGIILEKCVTETDGASSMSYRIPVHADFLFSYSTIPGHYSWRNPEQGSWYIQSLIKELNANGKKDNILDLLTFVSQRVAIDFESNVPMRPIQDRQKQIPCLTSMLTRILRFNDKLPTKN</sequence>
<dbReference type="InterPro" id="IPR029030">
    <property type="entry name" value="Caspase-like_dom_sf"/>
</dbReference>
<dbReference type="GO" id="GO:0097194">
    <property type="term" value="P:execution phase of apoptosis"/>
    <property type="evidence" value="ECO:0007669"/>
    <property type="project" value="EnsemblMetazoa"/>
</dbReference>
<dbReference type="CDD" id="cd00032">
    <property type="entry name" value="CASc"/>
    <property type="match status" value="1"/>
</dbReference>
<name>B4J750_DROGR</name>
<dbReference type="GO" id="GO:0006508">
    <property type="term" value="P:proteolysis"/>
    <property type="evidence" value="ECO:0007669"/>
    <property type="project" value="UniProtKB-KW"/>
</dbReference>
<dbReference type="GO" id="GO:0005759">
    <property type="term" value="C:mitochondrial matrix"/>
    <property type="evidence" value="ECO:0007669"/>
    <property type="project" value="EnsemblMetazoa"/>
</dbReference>
<dbReference type="GO" id="GO:0043025">
    <property type="term" value="C:neuronal cell body"/>
    <property type="evidence" value="ECO:0007669"/>
    <property type="project" value="EnsemblMetazoa"/>
</dbReference>
<dbReference type="GO" id="GO:0016322">
    <property type="term" value="P:neuron remodeling"/>
    <property type="evidence" value="ECO:0007669"/>
    <property type="project" value="EnsemblMetazoa"/>
</dbReference>
<dbReference type="InterPro" id="IPR015917">
    <property type="entry name" value="Pept_C14A"/>
</dbReference>
<dbReference type="PROSITE" id="PS50208">
    <property type="entry name" value="CASPASE_P20"/>
    <property type="match status" value="1"/>
</dbReference>
<dbReference type="GO" id="GO:1990525">
    <property type="term" value="F:BIR domain binding"/>
    <property type="evidence" value="ECO:0007669"/>
    <property type="project" value="EnsemblMetazoa"/>
</dbReference>
<gene>
    <name evidence="11" type="primary">Dgri\GH21208</name>
    <name evidence="11" type="ORF">Dgri_GH21208</name>
</gene>
<evidence type="ECO:0000256" key="2">
    <source>
        <dbReference type="ARBA" id="ARBA00022670"/>
    </source>
</evidence>
<dbReference type="GO" id="GO:0043525">
    <property type="term" value="P:positive regulation of neuron apoptotic process"/>
    <property type="evidence" value="ECO:0007669"/>
    <property type="project" value="TreeGrafter"/>
</dbReference>
<dbReference type="HOGENOM" id="CLU_036904_2_0_1"/>
<dbReference type="PANTHER" id="PTHR10454">
    <property type="entry name" value="CASPASE"/>
    <property type="match status" value="1"/>
</dbReference>
<keyword evidence="3" id="KW-0053">Apoptosis</keyword>
<dbReference type="GO" id="GO:0016239">
    <property type="term" value="P:positive regulation of macroautophagy"/>
    <property type="evidence" value="ECO:0007669"/>
    <property type="project" value="EnsemblMetazoa"/>
</dbReference>